<reference evidence="6 7" key="1">
    <citation type="submission" date="2018-08" db="EMBL/GenBank/DDBJ databases">
        <title>Sequencing the genomes of 1000 actinobacteria strains.</title>
        <authorList>
            <person name="Klenk H.-P."/>
        </authorList>
    </citation>
    <scope>NUCLEOTIDE SEQUENCE [LARGE SCALE GENOMIC DNA]</scope>
    <source>
        <strain evidence="6 7">DSM 44099</strain>
    </source>
</reference>
<dbReference type="PRINTS" id="PR00039">
    <property type="entry name" value="HTHLYSR"/>
</dbReference>
<protein>
    <submittedName>
        <fullName evidence="6">DNA-binding transcriptional LysR family regulator</fullName>
    </submittedName>
</protein>
<dbReference type="Pfam" id="PF03466">
    <property type="entry name" value="LysR_substrate"/>
    <property type="match status" value="1"/>
</dbReference>
<dbReference type="AlphaFoldDB" id="A0A3E0A588"/>
<dbReference type="InterPro" id="IPR005119">
    <property type="entry name" value="LysR_subst-bd"/>
</dbReference>
<dbReference type="PANTHER" id="PTHR30346">
    <property type="entry name" value="TRANSCRIPTIONAL DUAL REGULATOR HCAR-RELATED"/>
    <property type="match status" value="1"/>
</dbReference>
<evidence type="ECO:0000256" key="2">
    <source>
        <dbReference type="ARBA" id="ARBA00023015"/>
    </source>
</evidence>
<dbReference type="GO" id="GO:0032993">
    <property type="term" value="C:protein-DNA complex"/>
    <property type="evidence" value="ECO:0007669"/>
    <property type="project" value="TreeGrafter"/>
</dbReference>
<organism evidence="6 7">
    <name type="scientific">Asanoa ferruginea</name>
    <dbReference type="NCBI Taxonomy" id="53367"/>
    <lineage>
        <taxon>Bacteria</taxon>
        <taxon>Bacillati</taxon>
        <taxon>Actinomycetota</taxon>
        <taxon>Actinomycetes</taxon>
        <taxon>Micromonosporales</taxon>
        <taxon>Micromonosporaceae</taxon>
        <taxon>Asanoa</taxon>
    </lineage>
</organism>
<keyword evidence="2" id="KW-0805">Transcription regulation</keyword>
<feature type="domain" description="HTH lysR-type" evidence="5">
    <location>
        <begin position="27"/>
        <end position="84"/>
    </location>
</feature>
<name>A0A3E0A588_9ACTN</name>
<dbReference type="SUPFAM" id="SSF46785">
    <property type="entry name" value="Winged helix' DNA-binding domain"/>
    <property type="match status" value="1"/>
</dbReference>
<keyword evidence="4" id="KW-0804">Transcription</keyword>
<dbReference type="InterPro" id="IPR000847">
    <property type="entry name" value="LysR_HTH_N"/>
</dbReference>
<dbReference type="InterPro" id="IPR036390">
    <property type="entry name" value="WH_DNA-bd_sf"/>
</dbReference>
<dbReference type="EMBL" id="QUMQ01000001">
    <property type="protein sequence ID" value="REG01541.1"/>
    <property type="molecule type" value="Genomic_DNA"/>
</dbReference>
<dbReference type="GO" id="GO:0003700">
    <property type="term" value="F:DNA-binding transcription factor activity"/>
    <property type="evidence" value="ECO:0007669"/>
    <property type="project" value="InterPro"/>
</dbReference>
<dbReference type="InterPro" id="IPR036388">
    <property type="entry name" value="WH-like_DNA-bd_sf"/>
</dbReference>
<dbReference type="SUPFAM" id="SSF53850">
    <property type="entry name" value="Periplasmic binding protein-like II"/>
    <property type="match status" value="1"/>
</dbReference>
<evidence type="ECO:0000256" key="1">
    <source>
        <dbReference type="ARBA" id="ARBA00009437"/>
    </source>
</evidence>
<dbReference type="Gene3D" id="1.10.10.10">
    <property type="entry name" value="Winged helix-like DNA-binding domain superfamily/Winged helix DNA-binding domain"/>
    <property type="match status" value="1"/>
</dbReference>
<keyword evidence="3 6" id="KW-0238">DNA-binding</keyword>
<evidence type="ECO:0000313" key="6">
    <source>
        <dbReference type="EMBL" id="REG01541.1"/>
    </source>
</evidence>
<comment type="similarity">
    <text evidence="1">Belongs to the LysR transcriptional regulatory family.</text>
</comment>
<gene>
    <name evidence="6" type="ORF">DFJ67_7625</name>
</gene>
<dbReference type="PROSITE" id="PS50931">
    <property type="entry name" value="HTH_LYSR"/>
    <property type="match status" value="1"/>
</dbReference>
<evidence type="ECO:0000256" key="4">
    <source>
        <dbReference type="ARBA" id="ARBA00023163"/>
    </source>
</evidence>
<dbReference type="GO" id="GO:0003677">
    <property type="term" value="F:DNA binding"/>
    <property type="evidence" value="ECO:0007669"/>
    <property type="project" value="UniProtKB-KW"/>
</dbReference>
<proteinExistence type="inferred from homology"/>
<accession>A0A3E0A588</accession>
<comment type="caution">
    <text evidence="6">The sequence shown here is derived from an EMBL/GenBank/DDBJ whole genome shotgun (WGS) entry which is preliminary data.</text>
</comment>
<evidence type="ECO:0000259" key="5">
    <source>
        <dbReference type="PROSITE" id="PS50931"/>
    </source>
</evidence>
<dbReference type="Pfam" id="PF00126">
    <property type="entry name" value="HTH_1"/>
    <property type="match status" value="1"/>
</dbReference>
<evidence type="ECO:0000256" key="3">
    <source>
        <dbReference type="ARBA" id="ARBA00023125"/>
    </source>
</evidence>
<dbReference type="Gene3D" id="3.40.190.290">
    <property type="match status" value="1"/>
</dbReference>
<evidence type="ECO:0000313" key="7">
    <source>
        <dbReference type="Proteomes" id="UP000256913"/>
    </source>
</evidence>
<dbReference type="PANTHER" id="PTHR30346:SF30">
    <property type="entry name" value="SMALL NEUTRAL PROTEASE REGULATORY PROTEIN"/>
    <property type="match status" value="1"/>
</dbReference>
<dbReference type="CDD" id="cd08414">
    <property type="entry name" value="PBP2_LTTR_aromatics_like"/>
    <property type="match status" value="1"/>
</dbReference>
<keyword evidence="7" id="KW-1185">Reference proteome</keyword>
<dbReference type="Proteomes" id="UP000256913">
    <property type="component" value="Unassembled WGS sequence"/>
</dbReference>
<sequence>MALVFLKGHIKVFRWILPESYGHAMNLELRHLRVVTAIAETGSVTKAASMLGLAQPALTAQLQRIERALGGPLFERDRRGARPTALGELVLDRARVLLPAMKGLQDEAARLAGGDMAMSRYRLGGVNSPILGRLVHRLTADQPTSQISTYVSWSVDELARMILSGRLDFALSGVCGDAVPSAELGLAWLAIAIDPVWVLLPEGHAQATADEVDLADLAEERWVAAPGDGCFGDCFAAACARSGFTPRKMYETDVRGSIDLVEAGEAIALCQATFRPVPGLASRPIKGSPLRWRLLLGWHPESQAGQFADRVIKHAALGYADILDRNAPYRSWLATHPGFGAQVNPEFEPAV</sequence>